<accession>A0ABX6VC14</accession>
<evidence type="ECO:0000256" key="1">
    <source>
        <dbReference type="SAM" id="Coils"/>
    </source>
</evidence>
<evidence type="ECO:0000313" key="3">
    <source>
        <dbReference type="Proteomes" id="UP000316416"/>
    </source>
</evidence>
<proteinExistence type="predicted"/>
<sequence length="145" mass="16542">MKMDMLVNLYRAISFPERERIDIQADFTIEEAGGRLAADIVTISDAATRYQLDKKALDSVLGGLLHSKNKNIYELSVANEDEGLSVIEKQIERIKEELERLKLELRAISGDNSQNAKLERKIIQEQMMLLTVEMMSLLERKMNSA</sequence>
<dbReference type="RefSeq" id="WP_142871469.1">
    <property type="nucleotide sequence ID" value="NZ_CP045503.2"/>
</dbReference>
<dbReference type="EMBL" id="CP045503">
    <property type="protein sequence ID" value="QPG59441.1"/>
    <property type="molecule type" value="Genomic_DNA"/>
</dbReference>
<feature type="coiled-coil region" evidence="1">
    <location>
        <begin position="77"/>
        <end position="111"/>
    </location>
</feature>
<gene>
    <name evidence="2" type="ORF">FM038_020150</name>
</gene>
<keyword evidence="3" id="KW-1185">Reference proteome</keyword>
<name>A0ABX6VC14_9GAMM</name>
<evidence type="ECO:0000313" key="2">
    <source>
        <dbReference type="EMBL" id="QPG59441.1"/>
    </source>
</evidence>
<reference evidence="2" key="1">
    <citation type="submission" date="2021-07" db="EMBL/GenBank/DDBJ databases">
        <title>Shewanella sp. YLB-07 whole genome sequence.</title>
        <authorList>
            <person name="Yu L."/>
        </authorList>
    </citation>
    <scope>NUCLEOTIDE SEQUENCE</scope>
    <source>
        <strain evidence="2">YLB-08</strain>
    </source>
</reference>
<protein>
    <submittedName>
        <fullName evidence="2">Uncharacterized protein</fullName>
    </submittedName>
</protein>
<dbReference type="Proteomes" id="UP000316416">
    <property type="component" value="Chromosome"/>
</dbReference>
<keyword evidence="1" id="KW-0175">Coiled coil</keyword>
<organism evidence="2 3">
    <name type="scientific">Shewanella eurypsychrophilus</name>
    <dbReference type="NCBI Taxonomy" id="2593656"/>
    <lineage>
        <taxon>Bacteria</taxon>
        <taxon>Pseudomonadati</taxon>
        <taxon>Pseudomonadota</taxon>
        <taxon>Gammaproteobacteria</taxon>
        <taxon>Alteromonadales</taxon>
        <taxon>Shewanellaceae</taxon>
        <taxon>Shewanella</taxon>
    </lineage>
</organism>